<dbReference type="SUPFAM" id="SSF143243">
    <property type="entry name" value="Nqo5-like"/>
    <property type="match status" value="1"/>
</dbReference>
<evidence type="ECO:0000256" key="3">
    <source>
        <dbReference type="RuleBase" id="RU003456"/>
    </source>
</evidence>
<proteinExistence type="inferred from homology"/>
<name>A0A2J0KTJ7_9BACT</name>
<dbReference type="GO" id="GO:0016651">
    <property type="term" value="F:oxidoreductase activity, acting on NAD(P)H"/>
    <property type="evidence" value="ECO:0007669"/>
    <property type="project" value="InterPro"/>
</dbReference>
<dbReference type="EC" id="7.1.1.-" evidence="4"/>
<organism evidence="6 7">
    <name type="scientific">Candidatus Aquitaenariimonas noxiae</name>
    <dbReference type="NCBI Taxonomy" id="1974741"/>
    <lineage>
        <taxon>Bacteria</taxon>
        <taxon>Pseudomonadati</taxon>
        <taxon>Candidatus Omnitrophota</taxon>
        <taxon>Candidatus Aquitaenariimonas</taxon>
    </lineage>
</organism>
<dbReference type="PANTHER" id="PTHR10884">
    <property type="entry name" value="NADH DEHYDROGENASE UBIQUINONE IRON-SULFUR PROTEIN 3"/>
    <property type="match status" value="1"/>
</dbReference>
<comment type="function">
    <text evidence="4">NDH-1 shuttles electrons from NADH, via FMN and iron-sulfur (Fe-S) centers, to quinones in the respiratory chain.</text>
</comment>
<dbReference type="PROSITE" id="PS00542">
    <property type="entry name" value="COMPLEX1_30K"/>
    <property type="match status" value="1"/>
</dbReference>
<comment type="caution">
    <text evidence="6">The sequence shown here is derived from an EMBL/GenBank/DDBJ whole genome shotgun (WGS) entry which is preliminary data.</text>
</comment>
<dbReference type="InterPro" id="IPR001268">
    <property type="entry name" value="NADH_UbQ_OxRdtase_30kDa_su"/>
</dbReference>
<dbReference type="PANTHER" id="PTHR10884:SF14">
    <property type="entry name" value="NADH DEHYDROGENASE [UBIQUINONE] IRON-SULFUR PROTEIN 3, MITOCHONDRIAL"/>
    <property type="match status" value="1"/>
</dbReference>
<evidence type="ECO:0000256" key="1">
    <source>
        <dbReference type="ARBA" id="ARBA00007569"/>
    </source>
</evidence>
<keyword evidence="2 3" id="KW-0813">Transport</keyword>
<evidence type="ECO:0000256" key="4">
    <source>
        <dbReference type="RuleBase" id="RU003582"/>
    </source>
</evidence>
<comment type="similarity">
    <text evidence="1 3">Belongs to the complex I 30 kDa subunit family.</text>
</comment>
<sequence length="150" mass="17788">MDRKEILENIQGVLGNKIKKFYEKSEKRVYIDIEPKDLIETVTFIFKKLGARFSIASAIDRPDGTEIMYHFSFDQYGMIVSFRVFMKERIGVKVDSITPIFIGAEWIEREMHELFGIDFIGHPNLKRLLLPDDWPSDKHPLRKDYKNEFR</sequence>
<dbReference type="EMBL" id="PEWV01000037">
    <property type="protein sequence ID" value="PIU41725.1"/>
    <property type="molecule type" value="Genomic_DNA"/>
</dbReference>
<dbReference type="Gene3D" id="3.30.460.80">
    <property type="entry name" value="NADH:ubiquinone oxidoreductase, 30kDa subunit"/>
    <property type="match status" value="1"/>
</dbReference>
<dbReference type="AlphaFoldDB" id="A0A2J0KTJ7"/>
<keyword evidence="4" id="KW-0874">Quinone</keyword>
<evidence type="ECO:0000256" key="2">
    <source>
        <dbReference type="ARBA" id="ARBA00022448"/>
    </source>
</evidence>
<dbReference type="InterPro" id="IPR037232">
    <property type="entry name" value="NADH_quin_OxRdtase_su_C/D-like"/>
</dbReference>
<keyword evidence="3" id="KW-0520">NAD</keyword>
<reference evidence="6 7" key="1">
    <citation type="submission" date="2017-09" db="EMBL/GenBank/DDBJ databases">
        <title>Depth-based differentiation of microbial function through sediment-hosted aquifers and enrichment of novel symbionts in the deep terrestrial subsurface.</title>
        <authorList>
            <person name="Probst A.J."/>
            <person name="Ladd B."/>
            <person name="Jarett J.K."/>
            <person name="Geller-Mcgrath D.E."/>
            <person name="Sieber C.M."/>
            <person name="Emerson J.B."/>
            <person name="Anantharaman K."/>
            <person name="Thomas B.C."/>
            <person name="Malmstrom R."/>
            <person name="Stieglmeier M."/>
            <person name="Klingl A."/>
            <person name="Woyke T."/>
            <person name="Ryan C.M."/>
            <person name="Banfield J.F."/>
        </authorList>
    </citation>
    <scope>NUCLEOTIDE SEQUENCE [LARGE SCALE GENOMIC DNA]</scope>
    <source>
        <strain evidence="6">CG07_land_8_20_14_0_80_42_15</strain>
    </source>
</reference>
<evidence type="ECO:0000313" key="6">
    <source>
        <dbReference type="EMBL" id="PIU41725.1"/>
    </source>
</evidence>
<comment type="catalytic activity">
    <reaction evidence="4">
        <text>a quinone + NADH + 5 H(+)(in) = a quinol + NAD(+) + 4 H(+)(out)</text>
        <dbReference type="Rhea" id="RHEA:57888"/>
        <dbReference type="ChEBI" id="CHEBI:15378"/>
        <dbReference type="ChEBI" id="CHEBI:24646"/>
        <dbReference type="ChEBI" id="CHEBI:57540"/>
        <dbReference type="ChEBI" id="CHEBI:57945"/>
        <dbReference type="ChEBI" id="CHEBI:132124"/>
    </reaction>
</comment>
<accession>A0A2J0KTJ7</accession>
<feature type="domain" description="NADH:ubiquinone oxidoreductase 30kDa subunit" evidence="5">
    <location>
        <begin position="31"/>
        <end position="146"/>
    </location>
</feature>
<evidence type="ECO:0000313" key="7">
    <source>
        <dbReference type="Proteomes" id="UP000230052"/>
    </source>
</evidence>
<dbReference type="InterPro" id="IPR020396">
    <property type="entry name" value="NADH_UbQ_OxRdtase_CS"/>
</dbReference>
<evidence type="ECO:0000259" key="5">
    <source>
        <dbReference type="Pfam" id="PF00329"/>
    </source>
</evidence>
<protein>
    <recommendedName>
        <fullName evidence="4">NADH-quinone oxidoreductase</fullName>
        <ecNumber evidence="4">7.1.1.-</ecNumber>
    </recommendedName>
</protein>
<gene>
    <name evidence="6" type="ORF">COS99_03965</name>
</gene>
<dbReference type="GO" id="GO:0048038">
    <property type="term" value="F:quinone binding"/>
    <property type="evidence" value="ECO:0007669"/>
    <property type="project" value="UniProtKB-KW"/>
</dbReference>
<dbReference type="GO" id="GO:0008137">
    <property type="term" value="F:NADH dehydrogenase (ubiquinone) activity"/>
    <property type="evidence" value="ECO:0007669"/>
    <property type="project" value="InterPro"/>
</dbReference>
<dbReference type="Pfam" id="PF00329">
    <property type="entry name" value="Complex1_30kDa"/>
    <property type="match status" value="1"/>
</dbReference>
<dbReference type="Proteomes" id="UP000230052">
    <property type="component" value="Unassembled WGS sequence"/>
</dbReference>
<keyword evidence="3" id="KW-1278">Translocase</keyword>